<keyword evidence="3" id="KW-0732">Signal</keyword>
<dbReference type="Gene3D" id="2.60.40.10">
    <property type="entry name" value="Immunoglobulins"/>
    <property type="match status" value="1"/>
</dbReference>
<accession>A0ABQ2ND89</accession>
<dbReference type="PANTHER" id="PTHR21666">
    <property type="entry name" value="PEPTIDASE-RELATED"/>
    <property type="match status" value="1"/>
</dbReference>
<feature type="signal peptide" evidence="3">
    <location>
        <begin position="1"/>
        <end position="27"/>
    </location>
</feature>
<keyword evidence="1" id="KW-0378">Hydrolase</keyword>
<dbReference type="InterPro" id="IPR050570">
    <property type="entry name" value="Cell_wall_metabolism_enzyme"/>
</dbReference>
<evidence type="ECO:0000313" key="5">
    <source>
        <dbReference type="EMBL" id="GGO92862.1"/>
    </source>
</evidence>
<dbReference type="PANTHER" id="PTHR21666:SF270">
    <property type="entry name" value="MUREIN HYDROLASE ACTIVATOR ENVC"/>
    <property type="match status" value="1"/>
</dbReference>
<keyword evidence="1" id="KW-0326">Glycosidase</keyword>
<dbReference type="InterPro" id="IPR011055">
    <property type="entry name" value="Dup_hybrid_motif"/>
</dbReference>
<dbReference type="EMBL" id="BMNI01000009">
    <property type="protein sequence ID" value="GGO92862.1"/>
    <property type="molecule type" value="Genomic_DNA"/>
</dbReference>
<feature type="domain" description="Fibronectin type-III" evidence="4">
    <location>
        <begin position="254"/>
        <end position="347"/>
    </location>
</feature>
<evidence type="ECO:0000259" key="4">
    <source>
        <dbReference type="PROSITE" id="PS50853"/>
    </source>
</evidence>
<evidence type="ECO:0000256" key="2">
    <source>
        <dbReference type="ARBA" id="ARBA00023326"/>
    </source>
</evidence>
<dbReference type="Pfam" id="PF01551">
    <property type="entry name" value="Peptidase_M23"/>
    <property type="match status" value="1"/>
</dbReference>
<dbReference type="SUPFAM" id="SSF49265">
    <property type="entry name" value="Fibronectin type III"/>
    <property type="match status" value="1"/>
</dbReference>
<gene>
    <name evidence="5" type="ORF">GCM10011584_30250</name>
</gene>
<proteinExistence type="predicted"/>
<dbReference type="PROSITE" id="PS50853">
    <property type="entry name" value="FN3"/>
    <property type="match status" value="1"/>
</dbReference>
<evidence type="ECO:0000256" key="1">
    <source>
        <dbReference type="ARBA" id="ARBA00023295"/>
    </source>
</evidence>
<dbReference type="CDD" id="cd12797">
    <property type="entry name" value="M23_peptidase"/>
    <property type="match status" value="1"/>
</dbReference>
<dbReference type="InterPro" id="IPR036116">
    <property type="entry name" value="FN3_sf"/>
</dbReference>
<dbReference type="Gene3D" id="2.70.70.10">
    <property type="entry name" value="Glucose Permease (Domain IIA)"/>
    <property type="match status" value="1"/>
</dbReference>
<evidence type="ECO:0000256" key="3">
    <source>
        <dbReference type="SAM" id="SignalP"/>
    </source>
</evidence>
<dbReference type="RefSeq" id="WP_188784863.1">
    <property type="nucleotide sequence ID" value="NZ_BMNI01000009.1"/>
</dbReference>
<dbReference type="InterPro" id="IPR016047">
    <property type="entry name" value="M23ase_b-sheet_dom"/>
</dbReference>
<reference evidence="6" key="1">
    <citation type="journal article" date="2019" name="Int. J. Syst. Evol. Microbiol.">
        <title>The Global Catalogue of Microorganisms (GCM) 10K type strain sequencing project: providing services to taxonomists for standard genome sequencing and annotation.</title>
        <authorList>
            <consortium name="The Broad Institute Genomics Platform"/>
            <consortium name="The Broad Institute Genome Sequencing Center for Infectious Disease"/>
            <person name="Wu L."/>
            <person name="Ma J."/>
        </authorList>
    </citation>
    <scope>NUCLEOTIDE SEQUENCE [LARGE SCALE GENOMIC DNA]</scope>
    <source>
        <strain evidence="6">CGMCC 4.7371</strain>
    </source>
</reference>
<keyword evidence="6" id="KW-1185">Reference proteome</keyword>
<comment type="caution">
    <text evidence="5">The sequence shown here is derived from an EMBL/GenBank/DDBJ whole genome shotgun (WGS) entry which is preliminary data.</text>
</comment>
<dbReference type="SUPFAM" id="SSF51261">
    <property type="entry name" value="Duplicated hybrid motif"/>
    <property type="match status" value="1"/>
</dbReference>
<keyword evidence="2" id="KW-0119">Carbohydrate metabolism</keyword>
<organism evidence="5 6">
    <name type="scientific">Nocardioides phosphati</name>
    <dbReference type="NCBI Taxonomy" id="1867775"/>
    <lineage>
        <taxon>Bacteria</taxon>
        <taxon>Bacillati</taxon>
        <taxon>Actinomycetota</taxon>
        <taxon>Actinomycetes</taxon>
        <taxon>Propionibacteriales</taxon>
        <taxon>Nocardioidaceae</taxon>
        <taxon>Nocardioides</taxon>
    </lineage>
</organism>
<dbReference type="Proteomes" id="UP000655410">
    <property type="component" value="Unassembled WGS sequence"/>
</dbReference>
<feature type="chain" id="PRO_5045394336" description="Fibronectin type-III domain-containing protein" evidence="3">
    <location>
        <begin position="28"/>
        <end position="347"/>
    </location>
</feature>
<dbReference type="InterPro" id="IPR003961">
    <property type="entry name" value="FN3_dom"/>
</dbReference>
<evidence type="ECO:0000313" key="6">
    <source>
        <dbReference type="Proteomes" id="UP000655410"/>
    </source>
</evidence>
<sequence length="347" mass="37280">MSLRHVVITVAATAAAVAGLSMPSAHAPAAAAVTVDASHPYSDPVWWPLRDWSQNDCYNTNCTKDGKPHHGTWEMDLDAIRQKNGVPDTHGEYPTDDPVHAMGAGIVHIGAPMPCDSRGSHRGNWVWVDHGNGVTSTYGHLGSIRVTEGAYVTPSTQLGTVGQSGSCTTSTIQYLYLAVSRGGQLVEIKTMNACRADTGARVTWPEEQYPDAVSYRSGTTAKTWNNLLVPTTQPHQYFPPADGTCIPSGGTPDQPATPYASRPASHQLAFRWTKGTLATSSTVELQSRVCSSSGTCKWIASRKATTTGSTYTFGALDNGRRYRARVWLHNSVGYSKQSAWKEATPSA</sequence>
<protein>
    <recommendedName>
        <fullName evidence="4">Fibronectin type-III domain-containing protein</fullName>
    </recommendedName>
</protein>
<name>A0ABQ2ND89_9ACTN</name>
<dbReference type="InterPro" id="IPR013783">
    <property type="entry name" value="Ig-like_fold"/>
</dbReference>
<keyword evidence="2" id="KW-0624">Polysaccharide degradation</keyword>